<dbReference type="Proteomes" id="UP000829196">
    <property type="component" value="Unassembled WGS sequence"/>
</dbReference>
<reference evidence="2" key="1">
    <citation type="journal article" date="2022" name="Front. Genet.">
        <title>Chromosome-Scale Assembly of the Dendrobium nobile Genome Provides Insights Into the Molecular Mechanism of the Biosynthesis of the Medicinal Active Ingredient of Dendrobium.</title>
        <authorList>
            <person name="Xu Q."/>
            <person name="Niu S.-C."/>
            <person name="Li K.-L."/>
            <person name="Zheng P.-J."/>
            <person name="Zhang X.-J."/>
            <person name="Jia Y."/>
            <person name="Liu Y."/>
            <person name="Niu Y.-X."/>
            <person name="Yu L.-H."/>
            <person name="Chen D.-F."/>
            <person name="Zhang G.-Q."/>
        </authorList>
    </citation>
    <scope>NUCLEOTIDE SEQUENCE</scope>
    <source>
        <tissue evidence="2">Leaf</tissue>
    </source>
</reference>
<protein>
    <submittedName>
        <fullName evidence="2">Uncharacterized protein</fullName>
    </submittedName>
</protein>
<gene>
    <name evidence="2" type="ORF">KFK09_017752</name>
</gene>
<comment type="caution">
    <text evidence="2">The sequence shown here is derived from an EMBL/GenBank/DDBJ whole genome shotgun (WGS) entry which is preliminary data.</text>
</comment>
<dbReference type="AlphaFoldDB" id="A0A8T3ASD2"/>
<dbReference type="EMBL" id="JAGYWB010000013">
    <property type="protein sequence ID" value="KAI0499546.1"/>
    <property type="molecule type" value="Genomic_DNA"/>
</dbReference>
<proteinExistence type="predicted"/>
<organism evidence="2 3">
    <name type="scientific">Dendrobium nobile</name>
    <name type="common">Orchid</name>
    <dbReference type="NCBI Taxonomy" id="94219"/>
    <lineage>
        <taxon>Eukaryota</taxon>
        <taxon>Viridiplantae</taxon>
        <taxon>Streptophyta</taxon>
        <taxon>Embryophyta</taxon>
        <taxon>Tracheophyta</taxon>
        <taxon>Spermatophyta</taxon>
        <taxon>Magnoliopsida</taxon>
        <taxon>Liliopsida</taxon>
        <taxon>Asparagales</taxon>
        <taxon>Orchidaceae</taxon>
        <taxon>Epidendroideae</taxon>
        <taxon>Malaxideae</taxon>
        <taxon>Dendrobiinae</taxon>
        <taxon>Dendrobium</taxon>
    </lineage>
</organism>
<accession>A0A8T3ASD2</accession>
<dbReference type="SMR" id="A0A8T3ASD2"/>
<name>A0A8T3ASD2_DENNO</name>
<evidence type="ECO:0000313" key="3">
    <source>
        <dbReference type="Proteomes" id="UP000829196"/>
    </source>
</evidence>
<sequence length="50" mass="5858">MYHIIGKGEQHPIISDHNRGHEHNHLLSNHRNALRREKEENLEGLWALGV</sequence>
<feature type="region of interest" description="Disordered" evidence="1">
    <location>
        <begin position="1"/>
        <end position="23"/>
    </location>
</feature>
<keyword evidence="3" id="KW-1185">Reference proteome</keyword>
<evidence type="ECO:0000256" key="1">
    <source>
        <dbReference type="SAM" id="MobiDB-lite"/>
    </source>
</evidence>
<evidence type="ECO:0000313" key="2">
    <source>
        <dbReference type="EMBL" id="KAI0499546.1"/>
    </source>
</evidence>